<feature type="domain" description="Nitroreductase" evidence="1">
    <location>
        <begin position="149"/>
        <end position="328"/>
    </location>
</feature>
<dbReference type="Proteomes" id="UP001431656">
    <property type="component" value="Chromosome"/>
</dbReference>
<dbReference type="PANTHER" id="PTHR43745">
    <property type="entry name" value="NITROREDUCTASE MJ1384-RELATED"/>
    <property type="match status" value="1"/>
</dbReference>
<dbReference type="InterPro" id="IPR000415">
    <property type="entry name" value="Nitroreductase-like"/>
</dbReference>
<dbReference type="SUPFAM" id="SSF55469">
    <property type="entry name" value="FMN-dependent nitroreductase-like"/>
    <property type="match status" value="1"/>
</dbReference>
<protein>
    <recommendedName>
        <fullName evidence="1">Nitroreductase domain-containing protein</fullName>
    </recommendedName>
</protein>
<evidence type="ECO:0000313" key="2">
    <source>
        <dbReference type="EMBL" id="BEH01069.1"/>
    </source>
</evidence>
<accession>A0AAN0KC81</accession>
<dbReference type="GO" id="GO:0016491">
    <property type="term" value="F:oxidoreductase activity"/>
    <property type="evidence" value="ECO:0007669"/>
    <property type="project" value="InterPro"/>
</dbReference>
<dbReference type="EMBL" id="AP028056">
    <property type="protein sequence ID" value="BEH01069.1"/>
    <property type="molecule type" value="Genomic_DNA"/>
</dbReference>
<organism evidence="2 3">
    <name type="scientific">Brooklawnia propionicigenes</name>
    <dbReference type="NCBI Taxonomy" id="3041175"/>
    <lineage>
        <taxon>Bacteria</taxon>
        <taxon>Bacillati</taxon>
        <taxon>Actinomycetota</taxon>
        <taxon>Actinomycetes</taxon>
        <taxon>Propionibacteriales</taxon>
        <taxon>Propionibacteriaceae</taxon>
        <taxon>Brooklawnia</taxon>
    </lineage>
</organism>
<evidence type="ECO:0000259" key="1">
    <source>
        <dbReference type="Pfam" id="PF00881"/>
    </source>
</evidence>
<dbReference type="Pfam" id="PF00881">
    <property type="entry name" value="Nitroreductase"/>
    <property type="match status" value="1"/>
</dbReference>
<dbReference type="PANTHER" id="PTHR43745:SF2">
    <property type="entry name" value="NITROREDUCTASE MJ1384-RELATED"/>
    <property type="match status" value="1"/>
</dbReference>
<dbReference type="KEGG" id="broo:brsh051_03500"/>
<proteinExistence type="predicted"/>
<reference evidence="2" key="1">
    <citation type="journal article" date="2024" name="Int. J. Syst. Evol. Microbiol.">
        <title>Brooklawnia propionicigenes sp. nov., a facultatively anaerobic, propionate-producing bacterium isolated from a methanogenic reactor treating waste from cattle farms.</title>
        <authorList>
            <person name="Akita Y."/>
            <person name="Ueki A."/>
            <person name="Tonouchi A."/>
            <person name="Sugawara Y."/>
            <person name="Honma S."/>
            <person name="Kaku N."/>
            <person name="Ueki K."/>
        </authorList>
    </citation>
    <scope>NUCLEOTIDE SEQUENCE</scope>
    <source>
        <strain evidence="2">SH051</strain>
    </source>
</reference>
<dbReference type="NCBIfam" id="TIGR03605">
    <property type="entry name" value="antibiot_sagB"/>
    <property type="match status" value="1"/>
</dbReference>
<evidence type="ECO:0000313" key="3">
    <source>
        <dbReference type="Proteomes" id="UP001431656"/>
    </source>
</evidence>
<name>A0AAN0KC81_9ACTN</name>
<gene>
    <name evidence="2" type="ORF">brsh051_03500</name>
</gene>
<dbReference type="AlphaFoldDB" id="A0AAN0KC81"/>
<dbReference type="CDD" id="cd02142">
    <property type="entry name" value="McbC_SagB-like_oxidoreductase"/>
    <property type="match status" value="1"/>
</dbReference>
<dbReference type="Gene3D" id="3.40.109.10">
    <property type="entry name" value="NADH Oxidase"/>
    <property type="match status" value="1"/>
</dbReference>
<dbReference type="InterPro" id="IPR020051">
    <property type="entry name" value="SagB-type_dehydrogenase"/>
</dbReference>
<keyword evidence="3" id="KW-1185">Reference proteome</keyword>
<sequence length="334" mass="36176">MPTPSSGALSHVQELFWNEAVNVRPTSDGCVIAGCMFPRSCGEPIEAIAELTQTGATKDDVLSLLGLEPQRSEQLIDALTELGALVTSPPGLRQLAHGLSATLGDLLMDDQTLADSEHATAYRTTQATRQPRGTTTVQLPDVELADWLARRRTIRSFNDEPVELAQLATLLSGLRHRPADDLPQGRRGWPSAGGLYAIDCYVHIKSNRVTGVPSGVYAVDPIDNRLVRHSDARSWDESLHFLTNRMIHQSSALSLILIADLAVIMPKYHDMGYPLALIDAGVLAATISLAACTCGLGSCCIGDLDFDRAHEMLGLRPTQQVVHSIEVGRIDERS</sequence>
<dbReference type="InterPro" id="IPR029479">
    <property type="entry name" value="Nitroreductase"/>
</dbReference>
<dbReference type="InterPro" id="IPR052544">
    <property type="entry name" value="Bacteriocin_Proc_Enz"/>
</dbReference>